<dbReference type="EMBL" id="LAZR01040850">
    <property type="protein sequence ID" value="KKL13452.1"/>
    <property type="molecule type" value="Genomic_DNA"/>
</dbReference>
<gene>
    <name evidence="1" type="ORF">LCGC14_2525650</name>
</gene>
<proteinExistence type="predicted"/>
<name>A0A0F9BHZ0_9ZZZZ</name>
<evidence type="ECO:0000313" key="1">
    <source>
        <dbReference type="EMBL" id="KKL13452.1"/>
    </source>
</evidence>
<accession>A0A0F9BHZ0</accession>
<reference evidence="1" key="1">
    <citation type="journal article" date="2015" name="Nature">
        <title>Complex archaea that bridge the gap between prokaryotes and eukaryotes.</title>
        <authorList>
            <person name="Spang A."/>
            <person name="Saw J.H."/>
            <person name="Jorgensen S.L."/>
            <person name="Zaremba-Niedzwiedzka K."/>
            <person name="Martijn J."/>
            <person name="Lind A.E."/>
            <person name="van Eijk R."/>
            <person name="Schleper C."/>
            <person name="Guy L."/>
            <person name="Ettema T.J."/>
        </authorList>
    </citation>
    <scope>NUCLEOTIDE SEQUENCE</scope>
</reference>
<organism evidence="1">
    <name type="scientific">marine sediment metagenome</name>
    <dbReference type="NCBI Taxonomy" id="412755"/>
    <lineage>
        <taxon>unclassified sequences</taxon>
        <taxon>metagenomes</taxon>
        <taxon>ecological metagenomes</taxon>
    </lineage>
</organism>
<dbReference type="AlphaFoldDB" id="A0A0F9BHZ0"/>
<comment type="caution">
    <text evidence="1">The sequence shown here is derived from an EMBL/GenBank/DDBJ whole genome shotgun (WGS) entry which is preliminary data.</text>
</comment>
<sequence>MLEGTLEGNRMKKQRSIDILTQAKLLLICTELNKKMLKPGGGTVNLLSQVNYGINGAPLMEVAKKLELKIN</sequence>
<protein>
    <submittedName>
        <fullName evidence="1">Uncharacterized protein</fullName>
    </submittedName>
</protein>